<name>A0A0A9HNA1_ARUDO</name>
<dbReference type="EMBL" id="GBRH01163518">
    <property type="protein sequence ID" value="JAE34378.1"/>
    <property type="molecule type" value="Transcribed_RNA"/>
</dbReference>
<proteinExistence type="predicted"/>
<organism evidence="1">
    <name type="scientific">Arundo donax</name>
    <name type="common">Giant reed</name>
    <name type="synonym">Donax arundinaceus</name>
    <dbReference type="NCBI Taxonomy" id="35708"/>
    <lineage>
        <taxon>Eukaryota</taxon>
        <taxon>Viridiplantae</taxon>
        <taxon>Streptophyta</taxon>
        <taxon>Embryophyta</taxon>
        <taxon>Tracheophyta</taxon>
        <taxon>Spermatophyta</taxon>
        <taxon>Magnoliopsida</taxon>
        <taxon>Liliopsida</taxon>
        <taxon>Poales</taxon>
        <taxon>Poaceae</taxon>
        <taxon>PACMAD clade</taxon>
        <taxon>Arundinoideae</taxon>
        <taxon>Arundineae</taxon>
        <taxon>Arundo</taxon>
    </lineage>
</organism>
<sequence length="23" mass="2603">MDASLVRVRKKSILLLQLFALST</sequence>
<dbReference type="AlphaFoldDB" id="A0A0A9HNA1"/>
<reference evidence="1" key="2">
    <citation type="journal article" date="2015" name="Data Brief">
        <title>Shoot transcriptome of the giant reed, Arundo donax.</title>
        <authorList>
            <person name="Barrero R.A."/>
            <person name="Guerrero F.D."/>
            <person name="Moolhuijzen P."/>
            <person name="Goolsby J.A."/>
            <person name="Tidwell J."/>
            <person name="Bellgard S.E."/>
            <person name="Bellgard M.I."/>
        </authorList>
    </citation>
    <scope>NUCLEOTIDE SEQUENCE</scope>
    <source>
        <tissue evidence="1">Shoot tissue taken approximately 20 cm above the soil surface</tissue>
    </source>
</reference>
<accession>A0A0A9HNA1</accession>
<reference evidence="1" key="1">
    <citation type="submission" date="2014-09" db="EMBL/GenBank/DDBJ databases">
        <authorList>
            <person name="Magalhaes I.L.F."/>
            <person name="Oliveira U."/>
            <person name="Santos F.R."/>
            <person name="Vidigal T.H.D.A."/>
            <person name="Brescovit A.D."/>
            <person name="Santos A.J."/>
        </authorList>
    </citation>
    <scope>NUCLEOTIDE SEQUENCE</scope>
    <source>
        <tissue evidence="1">Shoot tissue taken approximately 20 cm above the soil surface</tissue>
    </source>
</reference>
<protein>
    <submittedName>
        <fullName evidence="1">Uncharacterized protein</fullName>
    </submittedName>
</protein>
<evidence type="ECO:0000313" key="1">
    <source>
        <dbReference type="EMBL" id="JAE34378.1"/>
    </source>
</evidence>